<keyword evidence="4" id="KW-1185">Reference proteome</keyword>
<dbReference type="OrthoDB" id="10261782at2759"/>
<dbReference type="Proteomes" id="UP000283895">
    <property type="component" value="Unassembled WGS sequence"/>
</dbReference>
<feature type="chain" id="PRO_5019034386" description="Enterotoxin" evidence="2">
    <location>
        <begin position="24"/>
        <end position="567"/>
    </location>
</feature>
<keyword evidence="2" id="KW-0732">Signal</keyword>
<feature type="region of interest" description="Disordered" evidence="1">
    <location>
        <begin position="149"/>
        <end position="178"/>
    </location>
</feature>
<evidence type="ECO:0000313" key="3">
    <source>
        <dbReference type="EMBL" id="ROW03661.1"/>
    </source>
</evidence>
<evidence type="ECO:0000256" key="1">
    <source>
        <dbReference type="SAM" id="MobiDB-lite"/>
    </source>
</evidence>
<feature type="compositionally biased region" description="Basic and acidic residues" evidence="1">
    <location>
        <begin position="161"/>
        <end position="170"/>
    </location>
</feature>
<dbReference type="PANTHER" id="PTHR35204:SF1">
    <property type="entry name" value="ENTEROTOXIN"/>
    <property type="match status" value="1"/>
</dbReference>
<evidence type="ECO:0000313" key="4">
    <source>
        <dbReference type="Proteomes" id="UP000283895"/>
    </source>
</evidence>
<name>A0A423WKD5_9PEZI</name>
<protein>
    <recommendedName>
        <fullName evidence="5">Enterotoxin</fullName>
    </recommendedName>
</protein>
<accession>A0A423WKD5</accession>
<reference evidence="3 4" key="1">
    <citation type="submission" date="2015-09" db="EMBL/GenBank/DDBJ databases">
        <title>Host preference determinants of Valsa canker pathogens revealed by comparative genomics.</title>
        <authorList>
            <person name="Yin Z."/>
            <person name="Huang L."/>
        </authorList>
    </citation>
    <scope>NUCLEOTIDE SEQUENCE [LARGE SCALE GENOMIC DNA]</scope>
    <source>
        <strain evidence="3 4">03-1</strain>
    </source>
</reference>
<comment type="caution">
    <text evidence="3">The sequence shown here is derived from an EMBL/GenBank/DDBJ whole genome shotgun (WGS) entry which is preliminary data.</text>
</comment>
<organism evidence="3 4">
    <name type="scientific">Cytospora schulzeri</name>
    <dbReference type="NCBI Taxonomy" id="448051"/>
    <lineage>
        <taxon>Eukaryota</taxon>
        <taxon>Fungi</taxon>
        <taxon>Dikarya</taxon>
        <taxon>Ascomycota</taxon>
        <taxon>Pezizomycotina</taxon>
        <taxon>Sordariomycetes</taxon>
        <taxon>Sordariomycetidae</taxon>
        <taxon>Diaporthales</taxon>
        <taxon>Cytosporaceae</taxon>
        <taxon>Cytospora</taxon>
    </lineage>
</organism>
<dbReference type="AlphaFoldDB" id="A0A423WKD5"/>
<evidence type="ECO:0008006" key="5">
    <source>
        <dbReference type="Google" id="ProtNLM"/>
    </source>
</evidence>
<dbReference type="PANTHER" id="PTHR35204">
    <property type="entry name" value="YALI0A21131P"/>
    <property type="match status" value="1"/>
</dbReference>
<sequence>MAQLLRFLAVASSAALATTTASASHYPDAHAAHQNAFALFNSIHSAMRQWGSSLNHNGMSFYLATAPEGSIFYHGDYTPKRPESFEWLAFEIEHASQFAQSWEPRNPYIPNTPEKKAFDGSLADVLRWHQTSHHLPLSDMPNEHRPFVDITPPQRPISTFKTDDPSKDPPKGPPGFDKPMRGYFQVYRTNRPLNLLYIDGEAAAKCPLGPLDSQDLILLDWDAPKYIFGEWQRATDLCALANEWAFPSGGKIDGFIRMEAGFEIIQCDFSTTGGLDLVSVQASSFRNESGTGEEYLYDPAFEWMRAASARYHGHPAGRLEVDWSSMVSAYAYPVNLSNPDWSRQDLPRVLNATREGRRNIRGRLRQVIAERGGKNAAEKGIVNWQAVADKIVTRFSERLWYLANGQVDSKVLLSNIGTVINPFISYTDHSSKAEHLAIDRCTKHYLDPITLNREAWTPEDHIIAAAVERVSYSICDGLFSARSVLRANSTSLPDIGQPVEQAQAIVRQLIEKLRWSTWKQCGRCPSPDEVCLIPMFPFGGMDDYVHPSCKNMTRVLESNNYWGLRLR</sequence>
<gene>
    <name evidence="3" type="ORF">VMCG_05349</name>
</gene>
<dbReference type="EMBL" id="LKEA01000015">
    <property type="protein sequence ID" value="ROW03661.1"/>
    <property type="molecule type" value="Genomic_DNA"/>
</dbReference>
<proteinExistence type="predicted"/>
<dbReference type="InterPro" id="IPR038921">
    <property type="entry name" value="YOR389W-like"/>
</dbReference>
<feature type="signal peptide" evidence="2">
    <location>
        <begin position="1"/>
        <end position="23"/>
    </location>
</feature>
<dbReference type="STRING" id="356882.A0A423WKD5"/>
<evidence type="ECO:0000256" key="2">
    <source>
        <dbReference type="SAM" id="SignalP"/>
    </source>
</evidence>